<reference evidence="2" key="2">
    <citation type="journal article" date="2024" name="Plant">
        <title>Genomic evolution and insights into agronomic trait innovations of Sesamum species.</title>
        <authorList>
            <person name="Miao H."/>
            <person name="Wang L."/>
            <person name="Qu L."/>
            <person name="Liu H."/>
            <person name="Sun Y."/>
            <person name="Le M."/>
            <person name="Wang Q."/>
            <person name="Wei S."/>
            <person name="Zheng Y."/>
            <person name="Lin W."/>
            <person name="Duan Y."/>
            <person name="Cao H."/>
            <person name="Xiong S."/>
            <person name="Wang X."/>
            <person name="Wei L."/>
            <person name="Li C."/>
            <person name="Ma Q."/>
            <person name="Ju M."/>
            <person name="Zhao R."/>
            <person name="Li G."/>
            <person name="Mu C."/>
            <person name="Tian Q."/>
            <person name="Mei H."/>
            <person name="Zhang T."/>
            <person name="Gao T."/>
            <person name="Zhang H."/>
        </authorList>
    </citation>
    <scope>NUCLEOTIDE SEQUENCE</scope>
    <source>
        <strain evidence="2">G01</strain>
    </source>
</reference>
<dbReference type="AlphaFoldDB" id="A0AAW2LZC3"/>
<comment type="caution">
    <text evidence="2">The sequence shown here is derived from an EMBL/GenBank/DDBJ whole genome shotgun (WGS) entry which is preliminary data.</text>
</comment>
<accession>A0AAW2LZC3</accession>
<evidence type="ECO:0000256" key="1">
    <source>
        <dbReference type="SAM" id="SignalP"/>
    </source>
</evidence>
<sequence>MASKNLLLIGLVVHAAIAVHMGEAQLGRNPKSINFDLFGVQVTLYCTPDGNMGIFGLATPPFKGADVVLQCGNKVIIATTTTNSYGIGYLIIPRAPILPFFPPQNRCKLIVNTKLSNCNATLPSIGGLESPLGRAAPQPPPPHHPVPILRHRILLCAIFSSGEPNSIHRASSSPIGVAVFLLLFYCFSTTERPSLAETMTPTADDFLSLTPFRISCGGSATYVDVE</sequence>
<dbReference type="PANTHER" id="PTHR34458:SF5">
    <property type="entry name" value="POLLEN OLE E 1 ALLERGEN AND EXTENSIN FAMILY PROTEIN"/>
    <property type="match status" value="1"/>
</dbReference>
<feature type="chain" id="PRO_5043923845" description="Pollen Ole e 1 allergen and extensin family protein" evidence="1">
    <location>
        <begin position="19"/>
        <end position="226"/>
    </location>
</feature>
<evidence type="ECO:0008006" key="3">
    <source>
        <dbReference type="Google" id="ProtNLM"/>
    </source>
</evidence>
<keyword evidence="1" id="KW-0732">Signal</keyword>
<protein>
    <recommendedName>
        <fullName evidence="3">Pollen Ole e 1 allergen and extensin family protein</fullName>
    </recommendedName>
</protein>
<dbReference type="EMBL" id="JACGWK010000012">
    <property type="protein sequence ID" value="KAL0323457.1"/>
    <property type="molecule type" value="Genomic_DNA"/>
</dbReference>
<evidence type="ECO:0000313" key="2">
    <source>
        <dbReference type="EMBL" id="KAL0323457.1"/>
    </source>
</evidence>
<name>A0AAW2LZC3_9LAMI</name>
<organism evidence="2">
    <name type="scientific">Sesamum angustifolium</name>
    <dbReference type="NCBI Taxonomy" id="2727405"/>
    <lineage>
        <taxon>Eukaryota</taxon>
        <taxon>Viridiplantae</taxon>
        <taxon>Streptophyta</taxon>
        <taxon>Embryophyta</taxon>
        <taxon>Tracheophyta</taxon>
        <taxon>Spermatophyta</taxon>
        <taxon>Magnoliopsida</taxon>
        <taxon>eudicotyledons</taxon>
        <taxon>Gunneridae</taxon>
        <taxon>Pentapetalae</taxon>
        <taxon>asterids</taxon>
        <taxon>lamiids</taxon>
        <taxon>Lamiales</taxon>
        <taxon>Pedaliaceae</taxon>
        <taxon>Sesamum</taxon>
    </lineage>
</organism>
<feature type="signal peptide" evidence="1">
    <location>
        <begin position="1"/>
        <end position="18"/>
    </location>
</feature>
<reference evidence="2" key="1">
    <citation type="submission" date="2020-06" db="EMBL/GenBank/DDBJ databases">
        <authorList>
            <person name="Li T."/>
            <person name="Hu X."/>
            <person name="Zhang T."/>
            <person name="Song X."/>
            <person name="Zhang H."/>
            <person name="Dai N."/>
            <person name="Sheng W."/>
            <person name="Hou X."/>
            <person name="Wei L."/>
        </authorList>
    </citation>
    <scope>NUCLEOTIDE SEQUENCE</scope>
    <source>
        <strain evidence="2">G01</strain>
        <tissue evidence="2">Leaf</tissue>
    </source>
</reference>
<dbReference type="PANTHER" id="PTHR34458">
    <property type="entry name" value="POLLEN OLE E 1 ALLERGEN AND EXTENSIN FAMILY PROTEIN-RELATED"/>
    <property type="match status" value="1"/>
</dbReference>
<dbReference type="InterPro" id="IPR040404">
    <property type="entry name" value="Phylloplanin-like"/>
</dbReference>
<gene>
    <name evidence="2" type="ORF">Sangu_1965000</name>
</gene>
<proteinExistence type="predicted"/>